<protein>
    <recommendedName>
        <fullName evidence="4">Carbohydrate ABC transporter substrate-binding protein</fullName>
    </recommendedName>
</protein>
<reference evidence="2 3" key="1">
    <citation type="submission" date="2015-09" db="EMBL/GenBank/DDBJ databases">
        <authorList>
            <consortium name="Pathogen Informatics"/>
        </authorList>
    </citation>
    <scope>NUCLEOTIDE SEQUENCE [LARGE SCALE GENOMIC DNA]</scope>
    <source>
        <strain evidence="2 3">2789STDY5834914</strain>
    </source>
</reference>
<evidence type="ECO:0000313" key="2">
    <source>
        <dbReference type="EMBL" id="CUP18646.1"/>
    </source>
</evidence>
<keyword evidence="1" id="KW-0732">Signal</keyword>
<evidence type="ECO:0000313" key="3">
    <source>
        <dbReference type="Proteomes" id="UP000095485"/>
    </source>
</evidence>
<name>A0A174L7I8_9FIRM</name>
<evidence type="ECO:0008006" key="4">
    <source>
        <dbReference type="Google" id="ProtNLM"/>
    </source>
</evidence>
<sequence>MKRTGKYISVCLCAVMIASMFMCGGCQKQEKTKITKKKQIELWHYWDIPGNQQHLEELVESV</sequence>
<dbReference type="AlphaFoldDB" id="A0A174L7I8"/>
<proteinExistence type="predicted"/>
<organism evidence="2 3">
    <name type="scientific">Dorea longicatena</name>
    <dbReference type="NCBI Taxonomy" id="88431"/>
    <lineage>
        <taxon>Bacteria</taxon>
        <taxon>Bacillati</taxon>
        <taxon>Bacillota</taxon>
        <taxon>Clostridia</taxon>
        <taxon>Lachnospirales</taxon>
        <taxon>Lachnospiraceae</taxon>
        <taxon>Dorea</taxon>
    </lineage>
</organism>
<dbReference type="RefSeq" id="WP_242859192.1">
    <property type="nucleotide sequence ID" value="NZ_CZAY01000004.1"/>
</dbReference>
<accession>A0A174L7I8</accession>
<dbReference type="GeneID" id="96227911"/>
<evidence type="ECO:0000256" key="1">
    <source>
        <dbReference type="SAM" id="SignalP"/>
    </source>
</evidence>
<dbReference type="Proteomes" id="UP000095485">
    <property type="component" value="Unassembled WGS sequence"/>
</dbReference>
<dbReference type="EMBL" id="CZAY01000004">
    <property type="protein sequence ID" value="CUP18646.1"/>
    <property type="molecule type" value="Genomic_DNA"/>
</dbReference>
<feature type="chain" id="PRO_5008026722" description="Carbohydrate ABC transporter substrate-binding protein" evidence="1">
    <location>
        <begin position="29"/>
        <end position="62"/>
    </location>
</feature>
<feature type="signal peptide" evidence="1">
    <location>
        <begin position="1"/>
        <end position="28"/>
    </location>
</feature>
<gene>
    <name evidence="2" type="ORF">ERS852526_00607</name>
</gene>